<reference evidence="1 2" key="1">
    <citation type="submission" date="2024-06" db="EMBL/GenBank/DDBJ databases">
        <title>Complete genome of Phlyctema vagabunda strain 19-DSS-EL-015.</title>
        <authorList>
            <person name="Fiorenzani C."/>
        </authorList>
    </citation>
    <scope>NUCLEOTIDE SEQUENCE [LARGE SCALE GENOMIC DNA]</scope>
    <source>
        <strain evidence="1 2">19-DSS-EL-015</strain>
    </source>
</reference>
<evidence type="ECO:0000313" key="1">
    <source>
        <dbReference type="EMBL" id="KAL3422109.1"/>
    </source>
</evidence>
<gene>
    <name evidence="1" type="ORF">PVAG01_06265</name>
</gene>
<dbReference type="Proteomes" id="UP001629113">
    <property type="component" value="Unassembled WGS sequence"/>
</dbReference>
<dbReference type="EMBL" id="JBFCZG010000005">
    <property type="protein sequence ID" value="KAL3422109.1"/>
    <property type="molecule type" value="Genomic_DNA"/>
</dbReference>
<proteinExistence type="predicted"/>
<evidence type="ECO:0000313" key="2">
    <source>
        <dbReference type="Proteomes" id="UP001629113"/>
    </source>
</evidence>
<sequence length="53" mass="5710">MAATIATMTSNESETKTAAGMIAGLFLAMFTNNLDTTINASDIPYITDQFYNI</sequence>
<protein>
    <submittedName>
        <fullName evidence="1">Uncharacterized protein</fullName>
    </submittedName>
</protein>
<organism evidence="1 2">
    <name type="scientific">Phlyctema vagabunda</name>
    <dbReference type="NCBI Taxonomy" id="108571"/>
    <lineage>
        <taxon>Eukaryota</taxon>
        <taxon>Fungi</taxon>
        <taxon>Dikarya</taxon>
        <taxon>Ascomycota</taxon>
        <taxon>Pezizomycotina</taxon>
        <taxon>Leotiomycetes</taxon>
        <taxon>Helotiales</taxon>
        <taxon>Dermateaceae</taxon>
        <taxon>Phlyctema</taxon>
    </lineage>
</organism>
<keyword evidence="2" id="KW-1185">Reference proteome</keyword>
<accession>A0ABR4PFM3</accession>
<name>A0ABR4PFM3_9HELO</name>
<comment type="caution">
    <text evidence="1">The sequence shown here is derived from an EMBL/GenBank/DDBJ whole genome shotgun (WGS) entry which is preliminary data.</text>
</comment>